<dbReference type="SUPFAM" id="SSF52540">
    <property type="entry name" value="P-loop containing nucleoside triphosphate hydrolases"/>
    <property type="match status" value="1"/>
</dbReference>
<dbReference type="GO" id="GO:0006790">
    <property type="term" value="P:sulfur compound metabolic process"/>
    <property type="evidence" value="ECO:0007669"/>
    <property type="project" value="TreeGrafter"/>
</dbReference>
<dbReference type="Pfam" id="PF00685">
    <property type="entry name" value="Sulfotransfer_1"/>
    <property type="match status" value="1"/>
</dbReference>
<dbReference type="GO" id="GO:0001517">
    <property type="term" value="F:N-acetylglucosamine 6-O-sulfotransferase activity"/>
    <property type="evidence" value="ECO:0007669"/>
    <property type="project" value="TreeGrafter"/>
</dbReference>
<dbReference type="PANTHER" id="PTHR10704:SF44">
    <property type="entry name" value="LD35051P-RELATED"/>
    <property type="match status" value="1"/>
</dbReference>
<keyword evidence="3" id="KW-1185">Reference proteome</keyword>
<evidence type="ECO:0000256" key="1">
    <source>
        <dbReference type="RuleBase" id="RU361155"/>
    </source>
</evidence>
<dbReference type="OrthoDB" id="6138663at2759"/>
<dbReference type="Gene3D" id="3.40.50.300">
    <property type="entry name" value="P-loop containing nucleotide triphosphate hydrolases"/>
    <property type="match status" value="1"/>
</dbReference>
<dbReference type="InterPro" id="IPR027417">
    <property type="entry name" value="P-loop_NTPase"/>
</dbReference>
<protein>
    <recommendedName>
        <fullName evidence="1">Sulfotransferase</fullName>
        <ecNumber evidence="1">2.8.2.-</ecNumber>
    </recommendedName>
</protein>
<proteinExistence type="inferred from homology"/>
<evidence type="ECO:0000313" key="3">
    <source>
        <dbReference type="Proteomes" id="UP000515135"/>
    </source>
</evidence>
<keyword evidence="1" id="KW-0808">Transferase</keyword>
<dbReference type="GeneID" id="109476797"/>
<comment type="similarity">
    <text evidence="1">Belongs to the sulfotransferase 1 family.</text>
</comment>
<gene>
    <name evidence="4" type="primary">LOC109476797</name>
</gene>
<organism evidence="3 4">
    <name type="scientific">Branchiostoma belcheri</name>
    <name type="common">Amphioxus</name>
    <dbReference type="NCBI Taxonomy" id="7741"/>
    <lineage>
        <taxon>Eukaryota</taxon>
        <taxon>Metazoa</taxon>
        <taxon>Chordata</taxon>
        <taxon>Cephalochordata</taxon>
        <taxon>Leptocardii</taxon>
        <taxon>Amphioxiformes</taxon>
        <taxon>Branchiostomatidae</taxon>
        <taxon>Branchiostoma</taxon>
    </lineage>
</organism>
<dbReference type="KEGG" id="bbel:109476797"/>
<feature type="domain" description="Sulfotransferase" evidence="2">
    <location>
        <begin position="102"/>
        <end position="251"/>
    </location>
</feature>
<dbReference type="InterPro" id="IPR000863">
    <property type="entry name" value="Sulfotransferase_dom"/>
</dbReference>
<dbReference type="AlphaFoldDB" id="A0A6P4YVK1"/>
<dbReference type="InterPro" id="IPR051135">
    <property type="entry name" value="Gal/GlcNAc/GalNAc_ST"/>
</dbReference>
<sequence>MQLRMLDGISRCEFGGLDKFLTFYLDTRASHFGGMRKSKMLQKLCRKYNSPRGRVCPIPRNVISDRVGEVCRSANFTVVKTIRVDEVKIFRAIAEAGERTGNDVKIIHLVRDPRAVAASRLALQYKNESTFSHSQLNSTKVQNLCKWMLRNVQYRDQVKTWLRERYTLLRFEDIATSPLRVVKKLYEFVGIQPHKAVFRWLKENTNVTGQIKDPYSQRGNLKETANSWRGRLTLSAVENIQETCREAMKLLGYKIVKDERELRNDSISLIAKLDENVIHV</sequence>
<name>A0A6P4YVK1_BRABE</name>
<dbReference type="Proteomes" id="UP000515135">
    <property type="component" value="Unplaced"/>
</dbReference>
<evidence type="ECO:0000313" key="4">
    <source>
        <dbReference type="RefSeq" id="XP_019633380.1"/>
    </source>
</evidence>
<dbReference type="PANTHER" id="PTHR10704">
    <property type="entry name" value="CARBOHYDRATE SULFOTRANSFERASE"/>
    <property type="match status" value="1"/>
</dbReference>
<dbReference type="RefSeq" id="XP_019633380.1">
    <property type="nucleotide sequence ID" value="XM_019777821.1"/>
</dbReference>
<reference evidence="4" key="1">
    <citation type="submission" date="2025-08" db="UniProtKB">
        <authorList>
            <consortium name="RefSeq"/>
        </authorList>
    </citation>
    <scope>IDENTIFICATION</scope>
    <source>
        <tissue evidence="4">Gonad</tissue>
    </source>
</reference>
<evidence type="ECO:0000259" key="2">
    <source>
        <dbReference type="Pfam" id="PF00685"/>
    </source>
</evidence>
<dbReference type="EC" id="2.8.2.-" evidence="1"/>
<dbReference type="GO" id="GO:0006044">
    <property type="term" value="P:N-acetylglucosamine metabolic process"/>
    <property type="evidence" value="ECO:0007669"/>
    <property type="project" value="TreeGrafter"/>
</dbReference>
<accession>A0A6P4YVK1</accession>